<dbReference type="eggNOG" id="COG2226">
    <property type="taxonomic scope" value="Bacteria"/>
</dbReference>
<dbReference type="EMBL" id="ACYG01000025">
    <property type="protein sequence ID" value="EEV17434.1"/>
    <property type="molecule type" value="Genomic_DNA"/>
</dbReference>
<keyword evidence="3" id="KW-0949">S-adenosyl-L-methionine</keyword>
<sequence>MKLPKQLLDRYGAERQSAGEAQRTANKIAFAPVVFQVSRLMKKFGILSALNEARDGLSISEIAQKLSLSEYAVKLLLESSLSIGTVLLCGEKFRLSKAGYFLLTDELVGVDMDFIHDVCYEGLFRLEETLKSGKPEGLKVFGQWATIYEALSHLPPHVRKSWLAFDHFYSDLAFEPALKIIFSRKTDKILDVGGNTGRFAKRCVGYDENVRITIMDLAGQISMMKDAVAGAKGAERIDGLAADLLDPATRFPRGFDAIWLSQFLDCFAEEQIVSILARAAKSMSEQARLYILEPFWDRQRYETAAYSMTQISVYFAAMANGNSKIYHSDDMIKFAQRAGLKISRIHDGLGVGHTLLCCERAR</sequence>
<evidence type="ECO:0000259" key="5">
    <source>
        <dbReference type="Pfam" id="PF21212"/>
    </source>
</evidence>
<evidence type="ECO:0000259" key="4">
    <source>
        <dbReference type="Pfam" id="PF00891"/>
    </source>
</evidence>
<dbReference type="InterPro" id="IPR016461">
    <property type="entry name" value="COMT-like"/>
</dbReference>
<dbReference type="Pfam" id="PF21212">
    <property type="entry name" value="Dimerisation2-like_dom"/>
    <property type="match status" value="1"/>
</dbReference>
<organism evidence="6 7">
    <name type="scientific">Campylobacter gracilis RM3268</name>
    <dbReference type="NCBI Taxonomy" id="553220"/>
    <lineage>
        <taxon>Bacteria</taxon>
        <taxon>Pseudomonadati</taxon>
        <taxon>Campylobacterota</taxon>
        <taxon>Epsilonproteobacteria</taxon>
        <taxon>Campylobacterales</taxon>
        <taxon>Campylobacteraceae</taxon>
        <taxon>Campylobacter</taxon>
    </lineage>
</organism>
<dbReference type="SUPFAM" id="SSF46785">
    <property type="entry name" value="Winged helix' DNA-binding domain"/>
    <property type="match status" value="1"/>
</dbReference>
<dbReference type="PANTHER" id="PTHR43712">
    <property type="entry name" value="PUTATIVE (AFU_ORTHOLOGUE AFUA_4G14580)-RELATED"/>
    <property type="match status" value="1"/>
</dbReference>
<keyword evidence="1 6" id="KW-0489">Methyltransferase</keyword>
<dbReference type="GO" id="GO:0008171">
    <property type="term" value="F:O-methyltransferase activity"/>
    <property type="evidence" value="ECO:0007669"/>
    <property type="project" value="InterPro"/>
</dbReference>
<dbReference type="STRING" id="824.CGRAC_0140"/>
<dbReference type="RefSeq" id="WP_005871461.1">
    <property type="nucleotide sequence ID" value="NZ_ACYG01000025.1"/>
</dbReference>
<evidence type="ECO:0000256" key="3">
    <source>
        <dbReference type="ARBA" id="ARBA00022691"/>
    </source>
</evidence>
<dbReference type="InterPro" id="IPR036388">
    <property type="entry name" value="WH-like_DNA-bd_sf"/>
</dbReference>
<dbReference type="AlphaFoldDB" id="C8PI44"/>
<proteinExistence type="predicted"/>
<dbReference type="OrthoDB" id="9767938at2"/>
<dbReference type="Pfam" id="PF00891">
    <property type="entry name" value="Methyltransf_2"/>
    <property type="match status" value="1"/>
</dbReference>
<gene>
    <name evidence="6" type="ORF">CAMGR0001_0025</name>
</gene>
<dbReference type="Gene3D" id="1.10.10.10">
    <property type="entry name" value="Winged helix-like DNA-binding domain superfamily/Winged helix DNA-binding domain"/>
    <property type="match status" value="1"/>
</dbReference>
<keyword evidence="2 6" id="KW-0808">Transferase</keyword>
<dbReference type="PIRSF" id="PIRSF005739">
    <property type="entry name" value="O-mtase"/>
    <property type="match status" value="1"/>
</dbReference>
<keyword evidence="7" id="KW-1185">Reference proteome</keyword>
<dbReference type="Gene3D" id="3.40.50.150">
    <property type="entry name" value="Vaccinia Virus protein VP39"/>
    <property type="match status" value="1"/>
</dbReference>
<dbReference type="GO" id="GO:0032259">
    <property type="term" value="P:methylation"/>
    <property type="evidence" value="ECO:0007669"/>
    <property type="project" value="UniProtKB-KW"/>
</dbReference>
<evidence type="ECO:0000256" key="2">
    <source>
        <dbReference type="ARBA" id="ARBA00022679"/>
    </source>
</evidence>
<dbReference type="InterPro" id="IPR049480">
    <property type="entry name" value="BVU_1015-like_N"/>
</dbReference>
<dbReference type="InterPro" id="IPR029063">
    <property type="entry name" value="SAM-dependent_MTases_sf"/>
</dbReference>
<dbReference type="PROSITE" id="PS51683">
    <property type="entry name" value="SAM_OMT_II"/>
    <property type="match status" value="1"/>
</dbReference>
<name>C8PI44_9BACT</name>
<feature type="domain" description="O-methyltransferase C-terminal" evidence="4">
    <location>
        <begin position="127"/>
        <end position="339"/>
    </location>
</feature>
<dbReference type="SUPFAM" id="SSF53335">
    <property type="entry name" value="S-adenosyl-L-methionine-dependent methyltransferases"/>
    <property type="match status" value="1"/>
</dbReference>
<protein>
    <submittedName>
        <fullName evidence="6">Methyltransferase domain protein</fullName>
    </submittedName>
</protein>
<dbReference type="Gene3D" id="1.20.58.1390">
    <property type="match status" value="1"/>
</dbReference>
<dbReference type="Proteomes" id="UP000005709">
    <property type="component" value="Unassembled WGS sequence"/>
</dbReference>
<feature type="domain" description="BVU-1015-like N-terminal dimerisation-like" evidence="5">
    <location>
        <begin position="22"/>
        <end position="93"/>
    </location>
</feature>
<dbReference type="CDD" id="cd02440">
    <property type="entry name" value="AdoMet_MTases"/>
    <property type="match status" value="1"/>
</dbReference>
<reference evidence="6 7" key="1">
    <citation type="submission" date="2009-07" db="EMBL/GenBank/DDBJ databases">
        <authorList>
            <person name="Madupu R."/>
            <person name="Sebastian Y."/>
            <person name="Durkin A.S."/>
            <person name="Torralba M."/>
            <person name="Methe B."/>
            <person name="Sutton G.G."/>
            <person name="Strausberg R.L."/>
            <person name="Nelson K.E."/>
        </authorList>
    </citation>
    <scope>NUCLEOTIDE SEQUENCE [LARGE SCALE GENOMIC DNA]</scope>
    <source>
        <strain evidence="6 7">RM3268</strain>
    </source>
</reference>
<evidence type="ECO:0000313" key="7">
    <source>
        <dbReference type="Proteomes" id="UP000005709"/>
    </source>
</evidence>
<dbReference type="PANTHER" id="PTHR43712:SF2">
    <property type="entry name" value="O-METHYLTRANSFERASE CICE"/>
    <property type="match status" value="1"/>
</dbReference>
<dbReference type="InterPro" id="IPR036390">
    <property type="entry name" value="WH_DNA-bd_sf"/>
</dbReference>
<accession>C8PI44</accession>
<evidence type="ECO:0000313" key="6">
    <source>
        <dbReference type="EMBL" id="EEV17434.1"/>
    </source>
</evidence>
<dbReference type="InterPro" id="IPR001077">
    <property type="entry name" value="COMT_C"/>
</dbReference>
<evidence type="ECO:0000256" key="1">
    <source>
        <dbReference type="ARBA" id="ARBA00022603"/>
    </source>
</evidence>
<comment type="caution">
    <text evidence="6">The sequence shown here is derived from an EMBL/GenBank/DDBJ whole genome shotgun (WGS) entry which is preliminary data.</text>
</comment>